<evidence type="ECO:0008006" key="7">
    <source>
        <dbReference type="Google" id="ProtNLM"/>
    </source>
</evidence>
<feature type="repeat" description="TPR" evidence="3">
    <location>
        <begin position="976"/>
        <end position="1009"/>
    </location>
</feature>
<keyword evidence="2 3" id="KW-0802">TPR repeat</keyword>
<dbReference type="Pfam" id="PF13424">
    <property type="entry name" value="TPR_12"/>
    <property type="match status" value="1"/>
</dbReference>
<dbReference type="PROSITE" id="PS50005">
    <property type="entry name" value="TPR"/>
    <property type="match status" value="4"/>
</dbReference>
<dbReference type="Pfam" id="PF13432">
    <property type="entry name" value="TPR_16"/>
    <property type="match status" value="1"/>
</dbReference>
<evidence type="ECO:0000313" key="6">
    <source>
        <dbReference type="Proteomes" id="UP001215712"/>
    </source>
</evidence>
<evidence type="ECO:0000256" key="2">
    <source>
        <dbReference type="ARBA" id="ARBA00022803"/>
    </source>
</evidence>
<comment type="caution">
    <text evidence="5">The sequence shown here is derived from an EMBL/GenBank/DDBJ whole genome shotgun (WGS) entry which is preliminary data.</text>
</comment>
<dbReference type="Pfam" id="PF13181">
    <property type="entry name" value="TPR_8"/>
    <property type="match status" value="2"/>
</dbReference>
<dbReference type="InterPro" id="IPR011990">
    <property type="entry name" value="TPR-like_helical_dom_sf"/>
</dbReference>
<dbReference type="PANTHER" id="PTHR15704:SF7">
    <property type="entry name" value="SUPERKILLER COMPLEX PROTEIN 3"/>
    <property type="match status" value="1"/>
</dbReference>
<dbReference type="GO" id="GO:0006401">
    <property type="term" value="P:RNA catabolic process"/>
    <property type="evidence" value="ECO:0007669"/>
    <property type="project" value="InterPro"/>
</dbReference>
<gene>
    <name evidence="5" type="ORF">N7493_010959</name>
</gene>
<feature type="compositionally biased region" description="Basic and acidic residues" evidence="4">
    <location>
        <begin position="333"/>
        <end position="343"/>
    </location>
</feature>
<dbReference type="Pfam" id="PF18833">
    <property type="entry name" value="TPR_22"/>
    <property type="match status" value="1"/>
</dbReference>
<accession>A0AAD6MQP5</accession>
<organism evidence="5 6">
    <name type="scientific">Penicillium malachiteum</name>
    <dbReference type="NCBI Taxonomy" id="1324776"/>
    <lineage>
        <taxon>Eukaryota</taxon>
        <taxon>Fungi</taxon>
        <taxon>Dikarya</taxon>
        <taxon>Ascomycota</taxon>
        <taxon>Pezizomycotina</taxon>
        <taxon>Eurotiomycetes</taxon>
        <taxon>Eurotiomycetidae</taxon>
        <taxon>Eurotiales</taxon>
        <taxon>Aspergillaceae</taxon>
        <taxon>Penicillium</taxon>
    </lineage>
</organism>
<reference evidence="5" key="1">
    <citation type="journal article" date="2023" name="IMA Fungus">
        <title>Comparative genomic study of the Penicillium genus elucidates a diverse pangenome and 15 lateral gene transfer events.</title>
        <authorList>
            <person name="Petersen C."/>
            <person name="Sorensen T."/>
            <person name="Nielsen M.R."/>
            <person name="Sondergaard T.E."/>
            <person name="Sorensen J.L."/>
            <person name="Fitzpatrick D.A."/>
            <person name="Frisvad J.C."/>
            <person name="Nielsen K.L."/>
        </authorList>
    </citation>
    <scope>NUCLEOTIDE SEQUENCE</scope>
    <source>
        <strain evidence="5">IBT 17514</strain>
    </source>
</reference>
<name>A0AAD6MQP5_9EURO</name>
<evidence type="ECO:0000313" key="5">
    <source>
        <dbReference type="EMBL" id="KAJ5703821.1"/>
    </source>
</evidence>
<dbReference type="InterPro" id="IPR019734">
    <property type="entry name" value="TPR_rpt"/>
</dbReference>
<dbReference type="InterPro" id="IPR040962">
    <property type="entry name" value="TPR_22"/>
</dbReference>
<dbReference type="Gene3D" id="1.25.40.10">
    <property type="entry name" value="Tetratricopeptide repeat domain"/>
    <property type="match status" value="5"/>
</dbReference>
<keyword evidence="6" id="KW-1185">Reference proteome</keyword>
<feature type="repeat" description="TPR" evidence="3">
    <location>
        <begin position="447"/>
        <end position="480"/>
    </location>
</feature>
<proteinExistence type="predicted"/>
<dbReference type="SUPFAM" id="SSF48452">
    <property type="entry name" value="TPR-like"/>
    <property type="match status" value="4"/>
</dbReference>
<keyword evidence="1" id="KW-0677">Repeat</keyword>
<evidence type="ECO:0000256" key="3">
    <source>
        <dbReference type="PROSITE-ProRule" id="PRU00339"/>
    </source>
</evidence>
<sequence>MSSKAAVKQIRAAIDAEDFALAVEKAKALLAKEPEHYVANLYLGVATDRLDKPEESEAAYLAATRIKPSERPPWQGLIVLYEKQGNRKLDAYHTAVLSYGQTLADNDEPERCQDLVNKYTEFVRDNGSKSQHKHALQLHLPSSPLYSFLEGRLPHPSHTYLRIIEITEAEEKAFINREIGERRTRLGARLGQVTLEVKREAFAKSELQALYQGLIDWTTDDSVRRQYEEKLLQRLCDELEVLPKKDKNLKRKEIIRAANDMVIIKHPFELAWTIALEWKDIENYAELDVGVLREFIEFFPENGLSKVLNGFLSTDLSPFPQEEDDQKQQPSGDADHKHEEETPKTMAERLIPMIDGAQLASTSVLAHRLMAHVYHSMEEYESAIEMAKKGKSNVEDLVKSTGLTLTNTTDAIDITYAQCLIFHLSPRNHPEAKQIFERILSRKPKSTSSLLGIGLILKVDEDYSSAIDFLQRALERDGSNLMIRGELAWCKALNGDLEAGRNGLQDTLDLLNEQKIQERDIKAELFYRLGYCQWEIDPSPAARKDRNGAYASFIASLKTNFEYAPAYTSLGFYYADYKKDKNRARQSFQKAFELSPSEIEAAKRLSQVFADKKEWDYVQLVAQRVVDSGRAKPAPGAKRKGHSWPYAALGTAHINKQEYQESIGHFQTALRISPDDYNSWVGLAEAYHHSGRHIAAINALEHARGLEESLPSSEKENTWFARHMLANVKRELREYDTAIEIYEDLLKQRPDDAGNKIALLQTLTESSWKNLHTGLFNDAAELAVKAINVAQLLADTRSEIFNLWKLVGDACSLFSYIKKKADKLSVGDCKKLITTNIDSAALEIMTDVDEIGQAWLDSVDGEGAASPEFCDHLSLLAFKRAVHVAINDKHAQAVAWYNLGWAEYHAYQNVREQDPSNHQPRQKYLMAAVGCFKKAIESEAGNAEFWNALGVVTASLSPKVSQHAFVRSLHLNERSAQTWTNLGALYLFSGDAELANMAFTRAQSSDPQFAQAWVGQAAVALSFDTASEARGLFEHAFDLSRSSEKVPKRQYALSLFDHLLSEPSSSNEVAELIRPFFALHQLVIQDPSDLSFVHLSALVAERMGETADAQASLESVCSGMEAEYENSESVTSLLKYAQANADSARVLLACHEYEQAAEAAQTALTLADDEEAEKCDPDAYAKLRLSAHLTAGLAYYFTKSMDEAIDMFGAALHEADNDPDVVCLLAQVLWAKGGEEERSLTRQTLVDCTNEHSDHVGAATTLGAIAILDGDKELIKTAVSNLNTLLVRDDVDTQDRTKLLKLLATISKLGLSDDPAPSEEMKRIKEATAAIMLSPGQAQGWTELSNASKSRYPAEMAIDRALRSVPPHSNLEAADLSQAYAQSGNAGDALRSIMVAPWRPEGWDALKSVV</sequence>
<dbReference type="EMBL" id="JAQJAN010000020">
    <property type="protein sequence ID" value="KAJ5703821.1"/>
    <property type="molecule type" value="Genomic_DNA"/>
</dbReference>
<feature type="repeat" description="TPR" evidence="3">
    <location>
        <begin position="643"/>
        <end position="676"/>
    </location>
</feature>
<reference evidence="5" key="2">
    <citation type="submission" date="2023-01" db="EMBL/GenBank/DDBJ databases">
        <authorList>
            <person name="Petersen C."/>
        </authorList>
    </citation>
    <scope>NUCLEOTIDE SEQUENCE</scope>
    <source>
        <strain evidence="5">IBT 17514</strain>
    </source>
</reference>
<protein>
    <recommendedName>
        <fullName evidence="7">Superkiller protein 3</fullName>
    </recommendedName>
</protein>
<dbReference type="Proteomes" id="UP001215712">
    <property type="component" value="Unassembled WGS sequence"/>
</dbReference>
<dbReference type="PANTHER" id="PTHR15704">
    <property type="entry name" value="SUPERKILLER 3 PROTEIN-RELATED"/>
    <property type="match status" value="1"/>
</dbReference>
<feature type="repeat" description="TPR" evidence="3">
    <location>
        <begin position="719"/>
        <end position="752"/>
    </location>
</feature>
<dbReference type="InterPro" id="IPR039226">
    <property type="entry name" value="Ski3/TTC37"/>
</dbReference>
<feature type="region of interest" description="Disordered" evidence="4">
    <location>
        <begin position="318"/>
        <end position="343"/>
    </location>
</feature>
<evidence type="ECO:0000256" key="4">
    <source>
        <dbReference type="SAM" id="MobiDB-lite"/>
    </source>
</evidence>
<dbReference type="SMART" id="SM00028">
    <property type="entry name" value="TPR"/>
    <property type="match status" value="10"/>
</dbReference>
<dbReference type="GO" id="GO:0055087">
    <property type="term" value="C:Ski complex"/>
    <property type="evidence" value="ECO:0007669"/>
    <property type="project" value="InterPro"/>
</dbReference>
<evidence type="ECO:0000256" key="1">
    <source>
        <dbReference type="ARBA" id="ARBA00022737"/>
    </source>
</evidence>